<dbReference type="EMBL" id="QRAP01000004">
    <property type="protein sequence ID" value="RDK92082.1"/>
    <property type="molecule type" value="Genomic_DNA"/>
</dbReference>
<evidence type="ECO:0000256" key="1">
    <source>
        <dbReference type="SAM" id="MobiDB-lite"/>
    </source>
</evidence>
<evidence type="ECO:0000313" key="2">
    <source>
        <dbReference type="EMBL" id="RDK92082.1"/>
    </source>
</evidence>
<comment type="caution">
    <text evidence="2">The sequence shown here is derived from an EMBL/GenBank/DDBJ whole genome shotgun (WGS) entry which is preliminary data.</text>
</comment>
<sequence>MSALPSLPAPEKSQHSAEQAHPLNTLESGKIAQLVADLDITGSEKEHYLTGWMGSRSLVMIRNYQDNRGTSSGFVLTVPGRYRFSVQAITFRIPKILLWATFRLKPRTMTLVAWQPLGERAKMVQYRNIPDAAVKAELDQQWRDINDYLGEACWQKERHYPLWQRLESTADERRLNALSAALHDGSRALQQDGEFSGLWQGDIFVAIRPAGDSSPLPSLIISWQEEDALRSYLYGWLDDNEGGQTLAMAYRPQKEEAFFTLNRFDARHLQKALALLESVISANTAQA</sequence>
<keyword evidence="3" id="KW-1185">Reference proteome</keyword>
<accession>A0A370QS39</accession>
<dbReference type="RefSeq" id="WP_115458404.1">
    <property type="nucleotide sequence ID" value="NZ_QRAP01000004.1"/>
</dbReference>
<gene>
    <name evidence="2" type="ORF">C8D90_104239</name>
</gene>
<organism evidence="2 3">
    <name type="scientific">Enterobacillus tribolii</name>
    <dbReference type="NCBI Taxonomy" id="1487935"/>
    <lineage>
        <taxon>Bacteria</taxon>
        <taxon>Pseudomonadati</taxon>
        <taxon>Pseudomonadota</taxon>
        <taxon>Gammaproteobacteria</taxon>
        <taxon>Enterobacterales</taxon>
        <taxon>Hafniaceae</taxon>
        <taxon>Enterobacillus</taxon>
    </lineage>
</organism>
<dbReference type="OrthoDB" id="6503440at2"/>
<reference evidence="2 3" key="1">
    <citation type="submission" date="2018-07" db="EMBL/GenBank/DDBJ databases">
        <title>Genomic Encyclopedia of Type Strains, Phase IV (KMG-IV): sequencing the most valuable type-strain genomes for metagenomic binning, comparative biology and taxonomic classification.</title>
        <authorList>
            <person name="Goeker M."/>
        </authorList>
    </citation>
    <scope>NUCLEOTIDE SEQUENCE [LARGE SCALE GENOMIC DNA]</scope>
    <source>
        <strain evidence="2 3">DSM 103736</strain>
    </source>
</reference>
<protein>
    <submittedName>
        <fullName evidence="2">Uncharacterized protein</fullName>
    </submittedName>
</protein>
<feature type="region of interest" description="Disordered" evidence="1">
    <location>
        <begin position="1"/>
        <end position="20"/>
    </location>
</feature>
<dbReference type="AlphaFoldDB" id="A0A370QS39"/>
<proteinExistence type="predicted"/>
<dbReference type="Proteomes" id="UP000254848">
    <property type="component" value="Unassembled WGS sequence"/>
</dbReference>
<name>A0A370QS39_9GAMM</name>
<evidence type="ECO:0000313" key="3">
    <source>
        <dbReference type="Proteomes" id="UP000254848"/>
    </source>
</evidence>